<dbReference type="CDD" id="cd00635">
    <property type="entry name" value="PLPDE_III_YBL036c_like"/>
    <property type="match status" value="1"/>
</dbReference>
<dbReference type="GO" id="GO:0030170">
    <property type="term" value="F:pyridoxal phosphate binding"/>
    <property type="evidence" value="ECO:0007669"/>
    <property type="project" value="UniProtKB-UniRule"/>
</dbReference>
<dbReference type="Pfam" id="PF01168">
    <property type="entry name" value="Ala_racemase_N"/>
    <property type="match status" value="1"/>
</dbReference>
<dbReference type="InterPro" id="IPR011078">
    <property type="entry name" value="PyrdxlP_homeostasis"/>
</dbReference>
<feature type="modified residue" description="N6-(pyridoxal phosphate)lysine" evidence="2 3">
    <location>
        <position position="20"/>
    </location>
</feature>
<comment type="function">
    <text evidence="2">Pyridoxal 5'-phosphate (PLP)-binding protein, which is involved in PLP homeostasis.</text>
</comment>
<dbReference type="InterPro" id="IPR001608">
    <property type="entry name" value="Ala_racemase_N"/>
</dbReference>
<dbReference type="PIRSF" id="PIRSF004848">
    <property type="entry name" value="YBL036c_PLPDEIII"/>
    <property type="match status" value="1"/>
</dbReference>
<evidence type="ECO:0000256" key="2">
    <source>
        <dbReference type="HAMAP-Rule" id="MF_02087"/>
    </source>
</evidence>
<dbReference type="Proteomes" id="UP000177579">
    <property type="component" value="Unassembled WGS sequence"/>
</dbReference>
<evidence type="ECO:0000256" key="4">
    <source>
        <dbReference type="RuleBase" id="RU004514"/>
    </source>
</evidence>
<dbReference type="PANTHER" id="PTHR10146:SF14">
    <property type="entry name" value="PYRIDOXAL PHOSPHATE HOMEOSTASIS PROTEIN"/>
    <property type="match status" value="1"/>
</dbReference>
<name>A0A1F5TM21_9BACT</name>
<dbReference type="SUPFAM" id="SSF51419">
    <property type="entry name" value="PLP-binding barrel"/>
    <property type="match status" value="1"/>
</dbReference>
<organism evidence="6 7">
    <name type="scientific">Candidatus Falkowbacteria bacterium RIFOXYD2_FULL_34_120</name>
    <dbReference type="NCBI Taxonomy" id="1798007"/>
    <lineage>
        <taxon>Bacteria</taxon>
        <taxon>Candidatus Falkowiibacteriota</taxon>
    </lineage>
</organism>
<protein>
    <recommendedName>
        <fullName evidence="2">Pyridoxal phosphate homeostasis protein</fullName>
        <shortName evidence="2">PLP homeostasis protein</shortName>
    </recommendedName>
</protein>
<dbReference type="InterPro" id="IPR029066">
    <property type="entry name" value="PLP-binding_barrel"/>
</dbReference>
<reference evidence="6 7" key="1">
    <citation type="journal article" date="2016" name="Nat. Commun.">
        <title>Thousands of microbial genomes shed light on interconnected biogeochemical processes in an aquifer system.</title>
        <authorList>
            <person name="Anantharaman K."/>
            <person name="Brown C.T."/>
            <person name="Hug L.A."/>
            <person name="Sharon I."/>
            <person name="Castelle C.J."/>
            <person name="Probst A.J."/>
            <person name="Thomas B.C."/>
            <person name="Singh A."/>
            <person name="Wilkins M.J."/>
            <person name="Karaoz U."/>
            <person name="Brodie E.L."/>
            <person name="Williams K.H."/>
            <person name="Hubbard S.S."/>
            <person name="Banfield J.F."/>
        </authorList>
    </citation>
    <scope>NUCLEOTIDE SEQUENCE [LARGE SCALE GENOMIC DNA]</scope>
</reference>
<evidence type="ECO:0000259" key="5">
    <source>
        <dbReference type="Pfam" id="PF01168"/>
    </source>
</evidence>
<accession>A0A1F5TM21</accession>
<dbReference type="PANTHER" id="PTHR10146">
    <property type="entry name" value="PROLINE SYNTHETASE CO-TRANSCRIBED BACTERIAL HOMOLOG PROTEIN"/>
    <property type="match status" value="1"/>
</dbReference>
<feature type="domain" description="Alanine racemase N-terminal" evidence="5">
    <location>
        <begin position="12"/>
        <end position="214"/>
    </location>
</feature>
<evidence type="ECO:0000313" key="7">
    <source>
        <dbReference type="Proteomes" id="UP000177579"/>
    </source>
</evidence>
<evidence type="ECO:0000313" key="6">
    <source>
        <dbReference type="EMBL" id="OGF39914.1"/>
    </source>
</evidence>
<dbReference type="NCBIfam" id="TIGR00044">
    <property type="entry name" value="YggS family pyridoxal phosphate-dependent enzyme"/>
    <property type="match status" value="1"/>
</dbReference>
<gene>
    <name evidence="6" type="ORF">A2531_01660</name>
</gene>
<comment type="cofactor">
    <cofactor evidence="3">
        <name>pyridoxal 5'-phosphate</name>
        <dbReference type="ChEBI" id="CHEBI:597326"/>
    </cofactor>
</comment>
<dbReference type="AlphaFoldDB" id="A0A1F5TM21"/>
<dbReference type="EMBL" id="MFGO01000039">
    <property type="protein sequence ID" value="OGF39914.1"/>
    <property type="molecule type" value="Genomic_DNA"/>
</dbReference>
<evidence type="ECO:0000256" key="1">
    <source>
        <dbReference type="ARBA" id="ARBA00022898"/>
    </source>
</evidence>
<dbReference type="HAMAP" id="MF_02087">
    <property type="entry name" value="PLP_homeostasis"/>
    <property type="match status" value="1"/>
</dbReference>
<keyword evidence="1 2" id="KW-0663">Pyridoxal phosphate</keyword>
<evidence type="ECO:0000256" key="3">
    <source>
        <dbReference type="PIRSR" id="PIRSR004848-1"/>
    </source>
</evidence>
<sequence length="218" mass="25060">MHQEILKGLPDDIKLVAVSKTKAVSDIRRVYDVGQRIFGENRCEEMRKKFEELPKDIDWHMIGHLQSRQVKIIALFVKLIHSVDSLKLLQVVNKEAAKHNRIIDCLLQIRIAKEETKTGLSIEEAEELLSCGDFKNLKNIRIIGVMGMATFTQDEDIVRGEFKQLKKYFERLKEEYFASDDNFKEISAGMSGDYKIAINEGSTIIRIGSLIFGRRCVK</sequence>
<comment type="similarity">
    <text evidence="2 4">Belongs to the pyridoxal phosphate-binding protein YggS/PROSC family.</text>
</comment>
<dbReference type="Gene3D" id="3.20.20.10">
    <property type="entry name" value="Alanine racemase"/>
    <property type="match status" value="1"/>
</dbReference>
<dbReference type="FunFam" id="3.20.20.10:FF:000018">
    <property type="entry name" value="Pyridoxal phosphate homeostasis protein"/>
    <property type="match status" value="1"/>
</dbReference>
<proteinExistence type="inferred from homology"/>
<comment type="caution">
    <text evidence="6">The sequence shown here is derived from an EMBL/GenBank/DDBJ whole genome shotgun (WGS) entry which is preliminary data.</text>
</comment>